<sequence>MKRWGFRFTGAVEVAAAEVGGELPSPEREKRQRGADTGPERRHRNRVAIAGAPARGGLGVTEPRCSIVFPRGGWEGAKGLVLEGLTVLCLFEGFIVFPNLKAPKFS</sequence>
<keyword evidence="3" id="KW-1185">Reference proteome</keyword>
<evidence type="ECO:0000256" key="1">
    <source>
        <dbReference type="SAM" id="MobiDB-lite"/>
    </source>
</evidence>
<dbReference type="EMBL" id="PGOL01000879">
    <property type="protein sequence ID" value="PKI63648.1"/>
    <property type="molecule type" value="Genomic_DNA"/>
</dbReference>
<proteinExistence type="predicted"/>
<feature type="region of interest" description="Disordered" evidence="1">
    <location>
        <begin position="19"/>
        <end position="48"/>
    </location>
</feature>
<reference evidence="2 3" key="1">
    <citation type="submission" date="2017-11" db="EMBL/GenBank/DDBJ databases">
        <title>De-novo sequencing of pomegranate (Punica granatum L.) genome.</title>
        <authorList>
            <person name="Akparov Z."/>
            <person name="Amiraslanov A."/>
            <person name="Hajiyeva S."/>
            <person name="Abbasov M."/>
            <person name="Kaur K."/>
            <person name="Hamwieh A."/>
            <person name="Solovyev V."/>
            <person name="Salamov A."/>
            <person name="Braich B."/>
            <person name="Kosarev P."/>
            <person name="Mahmoud A."/>
            <person name="Hajiyev E."/>
            <person name="Babayeva S."/>
            <person name="Izzatullayeva V."/>
            <person name="Mammadov A."/>
            <person name="Mammadov A."/>
            <person name="Sharifova S."/>
            <person name="Ojaghi J."/>
            <person name="Eynullazada K."/>
            <person name="Bayramov B."/>
            <person name="Abdulazimova A."/>
            <person name="Shahmuradov I."/>
        </authorList>
    </citation>
    <scope>NUCLEOTIDE SEQUENCE [LARGE SCALE GENOMIC DNA]</scope>
    <source>
        <strain evidence="3">cv. AG2017</strain>
        <tissue evidence="2">Leaf</tissue>
    </source>
</reference>
<gene>
    <name evidence="2" type="ORF">CRG98_015966</name>
</gene>
<name>A0A2I0K529_PUNGR</name>
<evidence type="ECO:0000313" key="2">
    <source>
        <dbReference type="EMBL" id="PKI63648.1"/>
    </source>
</evidence>
<accession>A0A2I0K529</accession>
<organism evidence="2 3">
    <name type="scientific">Punica granatum</name>
    <name type="common">Pomegranate</name>
    <dbReference type="NCBI Taxonomy" id="22663"/>
    <lineage>
        <taxon>Eukaryota</taxon>
        <taxon>Viridiplantae</taxon>
        <taxon>Streptophyta</taxon>
        <taxon>Embryophyta</taxon>
        <taxon>Tracheophyta</taxon>
        <taxon>Spermatophyta</taxon>
        <taxon>Magnoliopsida</taxon>
        <taxon>eudicotyledons</taxon>
        <taxon>Gunneridae</taxon>
        <taxon>Pentapetalae</taxon>
        <taxon>rosids</taxon>
        <taxon>malvids</taxon>
        <taxon>Myrtales</taxon>
        <taxon>Lythraceae</taxon>
        <taxon>Punica</taxon>
    </lineage>
</organism>
<feature type="compositionally biased region" description="Basic and acidic residues" evidence="1">
    <location>
        <begin position="25"/>
        <end position="40"/>
    </location>
</feature>
<comment type="caution">
    <text evidence="2">The sequence shown here is derived from an EMBL/GenBank/DDBJ whole genome shotgun (WGS) entry which is preliminary data.</text>
</comment>
<dbReference type="AlphaFoldDB" id="A0A2I0K529"/>
<dbReference type="Proteomes" id="UP000233551">
    <property type="component" value="Unassembled WGS sequence"/>
</dbReference>
<evidence type="ECO:0000313" key="3">
    <source>
        <dbReference type="Proteomes" id="UP000233551"/>
    </source>
</evidence>
<protein>
    <submittedName>
        <fullName evidence="2">Uncharacterized protein</fullName>
    </submittedName>
</protein>